<name>A0A6M3J1V2_9ZZZZ</name>
<dbReference type="AlphaFoldDB" id="A0A6M3J1V2"/>
<accession>A0A6M3J1V2</accession>
<reference evidence="1" key="1">
    <citation type="submission" date="2020-03" db="EMBL/GenBank/DDBJ databases">
        <title>The deep terrestrial virosphere.</title>
        <authorList>
            <person name="Holmfeldt K."/>
            <person name="Nilsson E."/>
            <person name="Simone D."/>
            <person name="Lopez-Fernandez M."/>
            <person name="Wu X."/>
            <person name="de Brujin I."/>
            <person name="Lundin D."/>
            <person name="Andersson A."/>
            <person name="Bertilsson S."/>
            <person name="Dopson M."/>
        </authorList>
    </citation>
    <scope>NUCLEOTIDE SEQUENCE</scope>
    <source>
        <strain evidence="1">MM415B00713</strain>
    </source>
</reference>
<evidence type="ECO:0000313" key="1">
    <source>
        <dbReference type="EMBL" id="QJA62842.1"/>
    </source>
</evidence>
<dbReference type="EMBL" id="MT141483">
    <property type="protein sequence ID" value="QJA62842.1"/>
    <property type="molecule type" value="Genomic_DNA"/>
</dbReference>
<organism evidence="1">
    <name type="scientific">viral metagenome</name>
    <dbReference type="NCBI Taxonomy" id="1070528"/>
    <lineage>
        <taxon>unclassified sequences</taxon>
        <taxon>metagenomes</taxon>
        <taxon>organismal metagenomes</taxon>
    </lineage>
</organism>
<gene>
    <name evidence="1" type="ORF">MM415B00713_0012</name>
</gene>
<protein>
    <submittedName>
        <fullName evidence="1">Uncharacterized protein</fullName>
    </submittedName>
</protein>
<sequence>MSDIAEKTLDVRNAPVKKHVYFTAEDVTTADTITLDELTTINLAYLIDRSAGTAVTFTNATNVITITGSYSDVDIVGIAVGV</sequence>
<proteinExistence type="predicted"/>